<dbReference type="PROSITE" id="PS50110">
    <property type="entry name" value="RESPONSE_REGULATORY"/>
    <property type="match status" value="1"/>
</dbReference>
<keyword evidence="4" id="KW-1185">Reference proteome</keyword>
<organism evidence="3 4">
    <name type="scientific">Chitinophaga horti</name>
    <dbReference type="NCBI Taxonomy" id="2920382"/>
    <lineage>
        <taxon>Bacteria</taxon>
        <taxon>Pseudomonadati</taxon>
        <taxon>Bacteroidota</taxon>
        <taxon>Chitinophagia</taxon>
        <taxon>Chitinophagales</taxon>
        <taxon>Chitinophagaceae</taxon>
        <taxon>Chitinophaga</taxon>
    </lineage>
</organism>
<evidence type="ECO:0000259" key="2">
    <source>
        <dbReference type="PROSITE" id="PS50110"/>
    </source>
</evidence>
<evidence type="ECO:0000313" key="4">
    <source>
        <dbReference type="Proteomes" id="UP001162741"/>
    </source>
</evidence>
<dbReference type="Pfam" id="PF00072">
    <property type="entry name" value="Response_reg"/>
    <property type="match status" value="1"/>
</dbReference>
<dbReference type="InterPro" id="IPR001789">
    <property type="entry name" value="Sig_transdc_resp-reg_receiver"/>
</dbReference>
<keyword evidence="1" id="KW-0597">Phosphoprotein</keyword>
<dbReference type="SMART" id="SM00448">
    <property type="entry name" value="REC"/>
    <property type="match status" value="1"/>
</dbReference>
<dbReference type="PANTHER" id="PTHR44520">
    <property type="entry name" value="RESPONSE REGULATOR RCP1-RELATED"/>
    <property type="match status" value="1"/>
</dbReference>
<dbReference type="RefSeq" id="WP_264280879.1">
    <property type="nucleotide sequence ID" value="NZ_CP107006.1"/>
</dbReference>
<evidence type="ECO:0000313" key="3">
    <source>
        <dbReference type="EMBL" id="UYQ92647.1"/>
    </source>
</evidence>
<proteinExistence type="predicted"/>
<dbReference type="InterPro" id="IPR052893">
    <property type="entry name" value="TCS_response_regulator"/>
</dbReference>
<dbReference type="Proteomes" id="UP001162741">
    <property type="component" value="Chromosome"/>
</dbReference>
<evidence type="ECO:0000256" key="1">
    <source>
        <dbReference type="PROSITE-ProRule" id="PRU00169"/>
    </source>
</evidence>
<dbReference type="CDD" id="cd17557">
    <property type="entry name" value="REC_Rcp-like"/>
    <property type="match status" value="1"/>
</dbReference>
<name>A0ABY6J1Y6_9BACT</name>
<dbReference type="InterPro" id="IPR011006">
    <property type="entry name" value="CheY-like_superfamily"/>
</dbReference>
<accession>A0ABY6J1Y6</accession>
<feature type="domain" description="Response regulatory" evidence="2">
    <location>
        <begin position="6"/>
        <end position="129"/>
    </location>
</feature>
<dbReference type="SUPFAM" id="SSF52172">
    <property type="entry name" value="CheY-like"/>
    <property type="match status" value="1"/>
</dbReference>
<protein>
    <submittedName>
        <fullName evidence="3">Response regulator</fullName>
    </submittedName>
</protein>
<reference evidence="3" key="1">
    <citation type="submission" date="2022-10" db="EMBL/GenBank/DDBJ databases">
        <title>Chitinophaga sp. nov., isolated from soil.</title>
        <authorList>
            <person name="Jeon C.O."/>
        </authorList>
    </citation>
    <scope>NUCLEOTIDE SEQUENCE</scope>
    <source>
        <strain evidence="3">R8</strain>
    </source>
</reference>
<sequence>MTIMPSILLVDDDAEDRLIIKDTFEELGYGTAIQFAGNGEEAIHYLEACLPKKDLPSLVILDLNMPKMNGTQTLRYLKAQPALSNIPVIIFSTSLNPIEHDECLSLGAHSYVIKPTSYLQAIEVVKHFYNLCQQMAN</sequence>
<dbReference type="EMBL" id="CP107006">
    <property type="protein sequence ID" value="UYQ92647.1"/>
    <property type="molecule type" value="Genomic_DNA"/>
</dbReference>
<gene>
    <name evidence="3" type="ORF">MKQ68_21440</name>
</gene>
<dbReference type="Gene3D" id="3.40.50.2300">
    <property type="match status" value="1"/>
</dbReference>
<feature type="modified residue" description="4-aspartylphosphate" evidence="1">
    <location>
        <position position="62"/>
    </location>
</feature>